<dbReference type="EMBL" id="JAAVTK010000001">
    <property type="protein sequence ID" value="NKI87704.1"/>
    <property type="molecule type" value="Genomic_DNA"/>
</dbReference>
<dbReference type="Gene3D" id="2.40.37.10">
    <property type="entry name" value="Lyase, Ornithine Decarboxylase, Chain A, domain 1"/>
    <property type="match status" value="1"/>
</dbReference>
<evidence type="ECO:0000313" key="2">
    <source>
        <dbReference type="Proteomes" id="UP000717634"/>
    </source>
</evidence>
<name>A0ABX1HCV0_9BACT</name>
<comment type="caution">
    <text evidence="1">The sequence shown here is derived from an EMBL/GenBank/DDBJ whole genome shotgun (WGS) entry which is preliminary data.</text>
</comment>
<gene>
    <name evidence="1" type="ORF">HBN54_000283</name>
</gene>
<sequence>MSSSFNSRTRPAEARLDASRELRLIRQRQTFDDLLAG</sequence>
<protein>
    <submittedName>
        <fullName evidence="1">Uncharacterized protein</fullName>
    </submittedName>
</protein>
<reference evidence="1 2" key="1">
    <citation type="submission" date="2020-03" db="EMBL/GenBank/DDBJ databases">
        <title>Genomic Encyclopedia of Type Strains, Phase IV (KMG-V): Genome sequencing to study the core and pangenomes of soil and plant-associated prokaryotes.</title>
        <authorList>
            <person name="Whitman W."/>
        </authorList>
    </citation>
    <scope>NUCLEOTIDE SEQUENCE [LARGE SCALE GENOMIC DNA]</scope>
    <source>
        <strain evidence="1 2">1B</strain>
    </source>
</reference>
<evidence type="ECO:0000313" key="1">
    <source>
        <dbReference type="EMBL" id="NKI87704.1"/>
    </source>
</evidence>
<accession>A0ABX1HCV0</accession>
<dbReference type="SUPFAM" id="SSF50621">
    <property type="entry name" value="Alanine racemase C-terminal domain-like"/>
    <property type="match status" value="1"/>
</dbReference>
<dbReference type="Proteomes" id="UP000717634">
    <property type="component" value="Unassembled WGS sequence"/>
</dbReference>
<dbReference type="InterPro" id="IPR009006">
    <property type="entry name" value="Ala_racemase/Decarboxylase_C"/>
</dbReference>
<keyword evidence="2" id="KW-1185">Reference proteome</keyword>
<proteinExistence type="predicted"/>
<organism evidence="1 2">
    <name type="scientific">Hymenobacter artigasi</name>
    <dbReference type="NCBI Taxonomy" id="2719616"/>
    <lineage>
        <taxon>Bacteria</taxon>
        <taxon>Pseudomonadati</taxon>
        <taxon>Bacteroidota</taxon>
        <taxon>Cytophagia</taxon>
        <taxon>Cytophagales</taxon>
        <taxon>Hymenobacteraceae</taxon>
        <taxon>Hymenobacter</taxon>
    </lineage>
</organism>